<dbReference type="PANTHER" id="PTHR31366">
    <property type="entry name" value="UPF0739 PROTEIN C1ORF74"/>
    <property type="match status" value="1"/>
</dbReference>
<gene>
    <name evidence="2" type="ORF">APUTEX25_004382</name>
</gene>
<evidence type="ECO:0000313" key="2">
    <source>
        <dbReference type="EMBL" id="RMZ55958.1"/>
    </source>
</evidence>
<dbReference type="InterPro" id="IPR027850">
    <property type="entry name" value="DUF4504"/>
</dbReference>
<organism evidence="2 3">
    <name type="scientific">Auxenochlorella protothecoides</name>
    <name type="common">Green microalga</name>
    <name type="synonym">Chlorella protothecoides</name>
    <dbReference type="NCBI Taxonomy" id="3075"/>
    <lineage>
        <taxon>Eukaryota</taxon>
        <taxon>Viridiplantae</taxon>
        <taxon>Chlorophyta</taxon>
        <taxon>core chlorophytes</taxon>
        <taxon>Trebouxiophyceae</taxon>
        <taxon>Chlorellales</taxon>
        <taxon>Chlorellaceae</taxon>
        <taxon>Auxenochlorella</taxon>
    </lineage>
</organism>
<accession>A0A3M7KZK9</accession>
<feature type="compositionally biased region" description="Low complexity" evidence="1">
    <location>
        <begin position="413"/>
        <end position="428"/>
    </location>
</feature>
<sequence>AKDPAAYARANVDLYQEEFFQSSWAFIAMAEREGSKEVVQELHKAMRIAMDAKQASLRPELQLMNLLMAAPDGPARAKIWAQFTEGDKAPLDGAFFTRVLARFSKDVASGASGTQKDKNLQDRLRRILSPARSLEEGVTRVFERQQNIGVELADIRRQIAAFNATTSKLATAANKVVKGQVRHHAVPKLVADLAAVLCGLRPSLMLDYALLTPKIALELARQASLLGDCPLTVAQLADCTFFLRPDRYLPDAAPPLFIDFTSGTATWVEPGSERGTSLAGVAAEVRASVARRAVASGAPCLLTLDCDRWAARGAALPTLAGILLGYPAVYAIGSQEEGAQAARCLSSGGLVLHSLTAGLQAGRDPSPPAILAYSVPASLLPDTEMDERASAWEARGARGRRCGAGRGVGPGATSGARRAAAGPRPVVL</sequence>
<dbReference type="AlphaFoldDB" id="A0A3M7KZK9"/>
<dbReference type="EMBL" id="QOKY01000154">
    <property type="protein sequence ID" value="RMZ55958.1"/>
    <property type="molecule type" value="Genomic_DNA"/>
</dbReference>
<evidence type="ECO:0000256" key="1">
    <source>
        <dbReference type="SAM" id="MobiDB-lite"/>
    </source>
</evidence>
<dbReference type="Proteomes" id="UP000279271">
    <property type="component" value="Unassembled WGS sequence"/>
</dbReference>
<dbReference type="PANTHER" id="PTHR31366:SF2">
    <property type="entry name" value="UPF0739 PROTEIN C1ORF74"/>
    <property type="match status" value="1"/>
</dbReference>
<name>A0A3M7KZK9_AUXPR</name>
<protein>
    <submittedName>
        <fullName evidence="2">Uncharacterized protein</fullName>
    </submittedName>
</protein>
<feature type="non-terminal residue" evidence="2">
    <location>
        <position position="1"/>
    </location>
</feature>
<feature type="region of interest" description="Disordered" evidence="1">
    <location>
        <begin position="403"/>
        <end position="428"/>
    </location>
</feature>
<proteinExistence type="predicted"/>
<evidence type="ECO:0000313" key="3">
    <source>
        <dbReference type="Proteomes" id="UP000279271"/>
    </source>
</evidence>
<dbReference type="Pfam" id="PF14953">
    <property type="entry name" value="DUF4504"/>
    <property type="match status" value="1"/>
</dbReference>
<comment type="caution">
    <text evidence="2">The sequence shown here is derived from an EMBL/GenBank/DDBJ whole genome shotgun (WGS) entry which is preliminary data.</text>
</comment>
<reference evidence="3" key="1">
    <citation type="journal article" date="2018" name="Algal Res.">
        <title>Characterization of plant carbon substrate utilization by Auxenochlorella protothecoides.</title>
        <authorList>
            <person name="Vogler B.W."/>
            <person name="Starkenburg S.R."/>
            <person name="Sudasinghe N."/>
            <person name="Schambach J.Y."/>
            <person name="Rollin J.A."/>
            <person name="Pattathil S."/>
            <person name="Barry A.N."/>
        </authorList>
    </citation>
    <scope>NUCLEOTIDE SEQUENCE [LARGE SCALE GENOMIC DNA]</scope>
    <source>
        <strain evidence="3">UTEX 25</strain>
    </source>
</reference>